<dbReference type="AlphaFoldDB" id="A0A9Q3YQD6"/>
<name>A0A9Q3YQD6_9GAMM</name>
<dbReference type="Proteomes" id="UP001108027">
    <property type="component" value="Unassembled WGS sequence"/>
</dbReference>
<keyword evidence="2" id="KW-1185">Reference proteome</keyword>
<organism evidence="1 2">
    <name type="scientific">Alloalcanivorax marinus</name>
    <dbReference type="NCBI Taxonomy" id="1177169"/>
    <lineage>
        <taxon>Bacteria</taxon>
        <taxon>Pseudomonadati</taxon>
        <taxon>Pseudomonadota</taxon>
        <taxon>Gammaproteobacteria</taxon>
        <taxon>Oceanospirillales</taxon>
        <taxon>Alcanivoracaceae</taxon>
        <taxon>Alloalcanivorax</taxon>
    </lineage>
</organism>
<evidence type="ECO:0000313" key="1">
    <source>
        <dbReference type="EMBL" id="MCC4309660.1"/>
    </source>
</evidence>
<dbReference type="EMBL" id="JAJGNA010000020">
    <property type="protein sequence ID" value="MCC4309660.1"/>
    <property type="molecule type" value="Genomic_DNA"/>
</dbReference>
<evidence type="ECO:0000313" key="2">
    <source>
        <dbReference type="Proteomes" id="UP001108027"/>
    </source>
</evidence>
<dbReference type="RefSeq" id="WP_228234439.1">
    <property type="nucleotide sequence ID" value="NZ_ARXL01000052.1"/>
</dbReference>
<reference evidence="1" key="1">
    <citation type="submission" date="2021-10" db="EMBL/GenBank/DDBJ databases">
        <title>The diversity and Nitrogen Metabolism of Culturable Nitrate-Utilizing Bacteria Within the Oxygen Minimum Zone of the Changjiang (Yangtze River)Estuary.</title>
        <authorList>
            <person name="Zhang D."/>
            <person name="Zheng J."/>
            <person name="Liu S."/>
            <person name="He W."/>
        </authorList>
    </citation>
    <scope>NUCLEOTIDE SEQUENCE</scope>
    <source>
        <strain evidence="1">FXH-223</strain>
    </source>
</reference>
<evidence type="ECO:0008006" key="3">
    <source>
        <dbReference type="Google" id="ProtNLM"/>
    </source>
</evidence>
<protein>
    <recommendedName>
        <fullName evidence="3">Lipoprotein</fullName>
    </recommendedName>
</protein>
<sequence>MRGVTATLMLAALAGLSGCDAPSASGGGGHSTAVESGAPQARYENVEYGVAVDYPKDEVVRVDAREAAKGYFNEGGWRVGVGPDQPGAALLVLRLKGSDEIRTGELRLGASRDEQARASCTEPAPWARPNSVGEAELDGVAFTTFQGGDAAMNHSRQVHAWRALRDGTCFAIDLVVQGSNGQVYDPPREAPFSETRAFNDLSALLGGIHFMDATVLD</sequence>
<proteinExistence type="predicted"/>
<dbReference type="PROSITE" id="PS51257">
    <property type="entry name" value="PROKAR_LIPOPROTEIN"/>
    <property type="match status" value="1"/>
</dbReference>
<comment type="caution">
    <text evidence="1">The sequence shown here is derived from an EMBL/GenBank/DDBJ whole genome shotgun (WGS) entry which is preliminary data.</text>
</comment>
<accession>A0A9Q3YQD6</accession>
<gene>
    <name evidence="1" type="ORF">LL252_13880</name>
</gene>